<keyword evidence="2" id="KW-0812">Transmembrane</keyword>
<accession>A0ABV3DAH4</accession>
<protein>
    <submittedName>
        <fullName evidence="3">Uncharacterized protein</fullName>
    </submittedName>
</protein>
<name>A0ABV3DAH4_9ACTN</name>
<evidence type="ECO:0000313" key="3">
    <source>
        <dbReference type="EMBL" id="MEU8132740.1"/>
    </source>
</evidence>
<proteinExistence type="predicted"/>
<reference evidence="3 4" key="1">
    <citation type="submission" date="2024-06" db="EMBL/GenBank/DDBJ databases">
        <title>The Natural Products Discovery Center: Release of the First 8490 Sequenced Strains for Exploring Actinobacteria Biosynthetic Diversity.</title>
        <authorList>
            <person name="Kalkreuter E."/>
            <person name="Kautsar S.A."/>
            <person name="Yang D."/>
            <person name="Bader C.D."/>
            <person name="Teijaro C.N."/>
            <person name="Fluegel L."/>
            <person name="Davis C.M."/>
            <person name="Simpson J.R."/>
            <person name="Lauterbach L."/>
            <person name="Steele A.D."/>
            <person name="Gui C."/>
            <person name="Meng S."/>
            <person name="Li G."/>
            <person name="Viehrig K."/>
            <person name="Ye F."/>
            <person name="Su P."/>
            <person name="Kiefer A.F."/>
            <person name="Nichols A."/>
            <person name="Cepeda A.J."/>
            <person name="Yan W."/>
            <person name="Fan B."/>
            <person name="Jiang Y."/>
            <person name="Adhikari A."/>
            <person name="Zheng C.-J."/>
            <person name="Schuster L."/>
            <person name="Cowan T.M."/>
            <person name="Smanski M.J."/>
            <person name="Chevrette M.G."/>
            <person name="De Carvalho L.P.S."/>
            <person name="Shen B."/>
        </authorList>
    </citation>
    <scope>NUCLEOTIDE SEQUENCE [LARGE SCALE GENOMIC DNA]</scope>
    <source>
        <strain evidence="3 4">NPDC048946</strain>
    </source>
</reference>
<keyword evidence="4" id="KW-1185">Reference proteome</keyword>
<gene>
    <name evidence="3" type="ORF">AB0C36_04445</name>
</gene>
<feature type="compositionally biased region" description="Low complexity" evidence="1">
    <location>
        <begin position="146"/>
        <end position="162"/>
    </location>
</feature>
<feature type="region of interest" description="Disordered" evidence="1">
    <location>
        <begin position="64"/>
        <end position="96"/>
    </location>
</feature>
<feature type="transmembrane region" description="Helical" evidence="2">
    <location>
        <begin position="39"/>
        <end position="60"/>
    </location>
</feature>
<evidence type="ECO:0000256" key="2">
    <source>
        <dbReference type="SAM" id="Phobius"/>
    </source>
</evidence>
<dbReference type="Proteomes" id="UP001551482">
    <property type="component" value="Unassembled WGS sequence"/>
</dbReference>
<keyword evidence="2" id="KW-0472">Membrane</keyword>
<evidence type="ECO:0000313" key="4">
    <source>
        <dbReference type="Proteomes" id="UP001551482"/>
    </source>
</evidence>
<sequence>MSPYGDDRLPGHDHRRRQLMAVLGAEQAQAENARMSRHVLVPLVAGAAVIVASGVGVLAAEPWADGADGTGPAGYRVPGETGIPRESARVGDPVPADVAGDALAACMRNAAAQGKNTPAPGPVGGEQSPIRTAPPSGLPTQPKPAPGTTTPPLSAPPANSSPEGKPSGSSTAPLMPPPPDSPTVTDGSLPPPHVGRPPEKASAYRPILTTWIDDGAGGLTPFVIGKAHGPGTVACAGEAERSYPVHLYLDERGAADTYPGIGENEFPSVKPGAVDPTDPSSVTSVTFWGYADPEIARVEVTSAGGPTVEAEVRNGVWAVNGPFAYAVAEGRRTEIRAYDAQGTVLVQGGRGGPVNAVPTAP</sequence>
<evidence type="ECO:0000256" key="1">
    <source>
        <dbReference type="SAM" id="MobiDB-lite"/>
    </source>
</evidence>
<feature type="region of interest" description="Disordered" evidence="1">
    <location>
        <begin position="113"/>
        <end position="202"/>
    </location>
</feature>
<dbReference type="EMBL" id="JBEZFP010000007">
    <property type="protein sequence ID" value="MEU8132740.1"/>
    <property type="molecule type" value="Genomic_DNA"/>
</dbReference>
<organism evidence="3 4">
    <name type="scientific">Streptodolium elevatio</name>
    <dbReference type="NCBI Taxonomy" id="3157996"/>
    <lineage>
        <taxon>Bacteria</taxon>
        <taxon>Bacillati</taxon>
        <taxon>Actinomycetota</taxon>
        <taxon>Actinomycetes</taxon>
        <taxon>Kitasatosporales</taxon>
        <taxon>Streptomycetaceae</taxon>
        <taxon>Streptodolium</taxon>
    </lineage>
</organism>
<comment type="caution">
    <text evidence="3">The sequence shown here is derived from an EMBL/GenBank/DDBJ whole genome shotgun (WGS) entry which is preliminary data.</text>
</comment>
<keyword evidence="2" id="KW-1133">Transmembrane helix</keyword>
<dbReference type="RefSeq" id="WP_358349055.1">
    <property type="nucleotide sequence ID" value="NZ_JBEZFP010000007.1"/>
</dbReference>